<proteinExistence type="predicted"/>
<evidence type="ECO:0000313" key="1">
    <source>
        <dbReference type="EMBL" id="KAA3708247.1"/>
    </source>
</evidence>
<dbReference type="AlphaFoldDB" id="A0A641MGQ2"/>
<dbReference type="EMBL" id="VWMU01000321">
    <property type="protein sequence ID" value="KAA3708247.1"/>
    <property type="molecule type" value="Genomic_DNA"/>
</dbReference>
<evidence type="ECO:0008006" key="2">
    <source>
        <dbReference type="Google" id="ProtNLM"/>
    </source>
</evidence>
<comment type="caution">
    <text evidence="1">The sequence shown here is derived from an EMBL/GenBank/DDBJ whole genome shotgun (WGS) entry which is preliminary data.</text>
</comment>
<gene>
    <name evidence="1" type="ORF">F3F94_19780</name>
</gene>
<name>A0A641MGQ2_9BACE</name>
<protein>
    <recommendedName>
        <fullName evidence="2">BIG2 domain-containing protein</fullName>
    </recommendedName>
</protein>
<dbReference type="PROSITE" id="PS51257">
    <property type="entry name" value="PROKAR_LIPOPROTEIN"/>
    <property type="match status" value="1"/>
</dbReference>
<accession>A0A641MGQ2</accession>
<dbReference type="Gene3D" id="2.60.40.1080">
    <property type="match status" value="1"/>
</dbReference>
<reference evidence="1" key="1">
    <citation type="journal article" date="2019" name="Nat. Med.">
        <title>A library of human gut bacterial isolates paired with longitudinal multiomics data enables mechanistic microbiome research.</title>
        <authorList>
            <person name="Poyet M."/>
            <person name="Groussin M."/>
            <person name="Gibbons S.M."/>
            <person name="Avila-Pacheco J."/>
            <person name="Jiang X."/>
            <person name="Kearney S.M."/>
            <person name="Perrotta A.R."/>
            <person name="Berdy B."/>
            <person name="Zhao S."/>
            <person name="Lieberman T.D."/>
            <person name="Swanson P.K."/>
            <person name="Smith M."/>
            <person name="Roesemann S."/>
            <person name="Alexander J.E."/>
            <person name="Rich S.A."/>
            <person name="Livny J."/>
            <person name="Vlamakis H."/>
            <person name="Clish C."/>
            <person name="Bullock K."/>
            <person name="Deik A."/>
            <person name="Scott J."/>
            <person name="Pierce K.A."/>
            <person name="Xavier R.J."/>
            <person name="Alm E.J."/>
        </authorList>
    </citation>
    <scope>NUCLEOTIDE SEQUENCE</scope>
    <source>
        <strain evidence="1">BIOML-A21</strain>
    </source>
</reference>
<feature type="non-terminal residue" evidence="1">
    <location>
        <position position="122"/>
    </location>
</feature>
<sequence length="122" mass="13435">MKKYKNIFFLNVFFFVLLSVVGCKEDDTLDGAEEVYIEISPKDGYIMLGDTVSLRAIVSNVSGDVIDTPVKWSVDDDRVLKLENGNVTAVEGAQGKSTNVRATLQNGKYAISKMTVTNHIVD</sequence>
<organism evidence="1">
    <name type="scientific">Bacteroides salyersiae</name>
    <dbReference type="NCBI Taxonomy" id="291644"/>
    <lineage>
        <taxon>Bacteria</taxon>
        <taxon>Pseudomonadati</taxon>
        <taxon>Bacteroidota</taxon>
        <taxon>Bacteroidia</taxon>
        <taxon>Bacteroidales</taxon>
        <taxon>Bacteroidaceae</taxon>
        <taxon>Bacteroides</taxon>
    </lineage>
</organism>